<sequence length="230" mass="24880">MSSFRRIDRPSPNHGPRAADARVELLILHYTGMPTAAHALDRLCDPASQVSAHYTVDEDGTVYAHVPEDRRAWHAGRSSWRGAGDVNGRSIGVEIVNPGHEFGYRPFPPVQMAAVAELCRGIVARHAIAPADVLGHSDVAPDRKEDPGELFDWPGLAAQGIGIWPTPFQADDGPVADAEIPALLGRYGYDPAEPRALLAFQRHFHPGRLTGAADAGTLRSLRALLRLTGR</sequence>
<keyword evidence="8" id="KW-1185">Reference proteome</keyword>
<dbReference type="GO" id="GO:0071555">
    <property type="term" value="P:cell wall organization"/>
    <property type="evidence" value="ECO:0007669"/>
    <property type="project" value="UniProtKB-KW"/>
</dbReference>
<reference evidence="8" key="1">
    <citation type="submission" date="2015-08" db="EMBL/GenBank/DDBJ databases">
        <title>Complete Genome Sequence of Azospirillum thiophilum BV-S.</title>
        <authorList>
            <person name="Fomenkov A."/>
            <person name="Vincze T."/>
            <person name="Grabovich M."/>
            <person name="Dubinina G."/>
            <person name="Orlova M."/>
            <person name="Belousova E."/>
            <person name="Roberts R.J."/>
        </authorList>
    </citation>
    <scope>NUCLEOTIDE SEQUENCE [LARGE SCALE GENOMIC DNA]</scope>
    <source>
        <strain evidence="8">BV-S</strain>
    </source>
</reference>
<keyword evidence="5" id="KW-0961">Cell wall biogenesis/degradation</keyword>
<evidence type="ECO:0000256" key="2">
    <source>
        <dbReference type="ARBA" id="ARBA00007553"/>
    </source>
</evidence>
<evidence type="ECO:0000313" key="8">
    <source>
        <dbReference type="Proteomes" id="UP000069935"/>
    </source>
</evidence>
<comment type="similarity">
    <text evidence="2">Belongs to the N-acetylmuramoyl-L-alanine amidase 2 family.</text>
</comment>
<dbReference type="SUPFAM" id="SSF47090">
    <property type="entry name" value="PGBD-like"/>
    <property type="match status" value="1"/>
</dbReference>
<dbReference type="Proteomes" id="UP000069935">
    <property type="component" value="Chromosome 1"/>
</dbReference>
<protein>
    <recommendedName>
        <fullName evidence="3">N-acetylmuramoyl-L-alanine amidase</fullName>
        <ecNumber evidence="3">3.5.1.28</ecNumber>
    </recommendedName>
</protein>
<evidence type="ECO:0000256" key="4">
    <source>
        <dbReference type="ARBA" id="ARBA00022801"/>
    </source>
</evidence>
<name>A0AAC8ZTP5_9PROT</name>
<evidence type="ECO:0000256" key="5">
    <source>
        <dbReference type="ARBA" id="ARBA00023316"/>
    </source>
</evidence>
<evidence type="ECO:0000313" key="7">
    <source>
        <dbReference type="EMBL" id="ALG70957.1"/>
    </source>
</evidence>
<dbReference type="KEGG" id="ati:AL072_08570"/>
<accession>A0AAC8ZTP5</accession>
<dbReference type="EC" id="3.5.1.28" evidence="3"/>
<dbReference type="RefSeq" id="WP_045580686.1">
    <property type="nucleotide sequence ID" value="NZ_CP012401.1"/>
</dbReference>
<evidence type="ECO:0000256" key="1">
    <source>
        <dbReference type="ARBA" id="ARBA00001561"/>
    </source>
</evidence>
<organism evidence="7 8">
    <name type="scientific">Azospirillum thiophilum</name>
    <dbReference type="NCBI Taxonomy" id="528244"/>
    <lineage>
        <taxon>Bacteria</taxon>
        <taxon>Pseudomonadati</taxon>
        <taxon>Pseudomonadota</taxon>
        <taxon>Alphaproteobacteria</taxon>
        <taxon>Rhodospirillales</taxon>
        <taxon>Azospirillaceae</taxon>
        <taxon>Azospirillum</taxon>
    </lineage>
</organism>
<dbReference type="PANTHER" id="PTHR30417:SF1">
    <property type="entry name" value="N-ACETYLMURAMOYL-L-ALANINE AMIDASE AMID"/>
    <property type="match status" value="1"/>
</dbReference>
<dbReference type="InterPro" id="IPR051206">
    <property type="entry name" value="NAMLAA_amidase_2"/>
</dbReference>
<dbReference type="SMART" id="SM00644">
    <property type="entry name" value="Ami_2"/>
    <property type="match status" value="1"/>
</dbReference>
<evidence type="ECO:0000259" key="6">
    <source>
        <dbReference type="SMART" id="SM00644"/>
    </source>
</evidence>
<dbReference type="GO" id="GO:0009254">
    <property type="term" value="P:peptidoglycan turnover"/>
    <property type="evidence" value="ECO:0007669"/>
    <property type="project" value="TreeGrafter"/>
</dbReference>
<comment type="catalytic activity">
    <reaction evidence="1">
        <text>Hydrolyzes the link between N-acetylmuramoyl residues and L-amino acid residues in certain cell-wall glycopeptides.</text>
        <dbReference type="EC" id="3.5.1.28"/>
    </reaction>
</comment>
<gene>
    <name evidence="7" type="ORF">AL072_08570</name>
</gene>
<dbReference type="EMBL" id="CP012401">
    <property type="protein sequence ID" value="ALG70957.1"/>
    <property type="molecule type" value="Genomic_DNA"/>
</dbReference>
<feature type="domain" description="N-acetylmuramoyl-L-alanine amidase" evidence="6">
    <location>
        <begin position="11"/>
        <end position="148"/>
    </location>
</feature>
<keyword evidence="4" id="KW-0378">Hydrolase</keyword>
<dbReference type="InterPro" id="IPR002502">
    <property type="entry name" value="Amidase_domain"/>
</dbReference>
<dbReference type="Pfam" id="PF01510">
    <property type="entry name" value="Amidase_2"/>
    <property type="match status" value="1"/>
</dbReference>
<dbReference type="GO" id="GO:0008745">
    <property type="term" value="F:N-acetylmuramoyl-L-alanine amidase activity"/>
    <property type="evidence" value="ECO:0007669"/>
    <property type="project" value="UniProtKB-EC"/>
</dbReference>
<dbReference type="AlphaFoldDB" id="A0AAC8ZTP5"/>
<dbReference type="InterPro" id="IPR036505">
    <property type="entry name" value="Amidase/PGRP_sf"/>
</dbReference>
<dbReference type="GO" id="GO:0009253">
    <property type="term" value="P:peptidoglycan catabolic process"/>
    <property type="evidence" value="ECO:0007669"/>
    <property type="project" value="InterPro"/>
</dbReference>
<dbReference type="SUPFAM" id="SSF55846">
    <property type="entry name" value="N-acetylmuramoyl-L-alanine amidase-like"/>
    <property type="match status" value="1"/>
</dbReference>
<dbReference type="Gene3D" id="1.10.101.10">
    <property type="entry name" value="PGBD-like superfamily/PGBD"/>
    <property type="match status" value="1"/>
</dbReference>
<dbReference type="InterPro" id="IPR036365">
    <property type="entry name" value="PGBD-like_sf"/>
</dbReference>
<proteinExistence type="inferred from homology"/>
<dbReference type="CDD" id="cd06583">
    <property type="entry name" value="PGRP"/>
    <property type="match status" value="1"/>
</dbReference>
<dbReference type="InterPro" id="IPR036366">
    <property type="entry name" value="PGBDSf"/>
</dbReference>
<dbReference type="Gene3D" id="3.40.80.10">
    <property type="entry name" value="Peptidoglycan recognition protein-like"/>
    <property type="match status" value="1"/>
</dbReference>
<reference evidence="7 8" key="2">
    <citation type="journal article" date="2016" name="Genome Announc.">
        <title>Complete Genome Sequence of a Strain of Azospirillum thiophilum Isolated from a Sulfide Spring.</title>
        <authorList>
            <person name="Fomenkov A."/>
            <person name="Vincze T."/>
            <person name="Grabovich M."/>
            <person name="Anton B.P."/>
            <person name="Dubinina G."/>
            <person name="Orlova M."/>
            <person name="Belousova E."/>
            <person name="Roberts R.J."/>
        </authorList>
    </citation>
    <scope>NUCLEOTIDE SEQUENCE [LARGE SCALE GENOMIC DNA]</scope>
    <source>
        <strain evidence="7 8">BV-S</strain>
    </source>
</reference>
<dbReference type="PANTHER" id="PTHR30417">
    <property type="entry name" value="N-ACETYLMURAMOYL-L-ALANINE AMIDASE AMID"/>
    <property type="match status" value="1"/>
</dbReference>
<evidence type="ECO:0000256" key="3">
    <source>
        <dbReference type="ARBA" id="ARBA00011901"/>
    </source>
</evidence>
<dbReference type="GO" id="GO:0019867">
    <property type="term" value="C:outer membrane"/>
    <property type="evidence" value="ECO:0007669"/>
    <property type="project" value="TreeGrafter"/>
</dbReference>